<dbReference type="InterPro" id="IPR009071">
    <property type="entry name" value="HMG_box_dom"/>
</dbReference>
<dbReference type="SUPFAM" id="SSF47095">
    <property type="entry name" value="HMG-box"/>
    <property type="match status" value="1"/>
</dbReference>
<accession>A0A6A6HX66</accession>
<evidence type="ECO:0000256" key="3">
    <source>
        <dbReference type="PROSITE-ProRule" id="PRU00267"/>
    </source>
</evidence>
<feature type="compositionally biased region" description="Basic and acidic residues" evidence="4">
    <location>
        <begin position="215"/>
        <end position="224"/>
    </location>
</feature>
<dbReference type="SUPFAM" id="SSF47769">
    <property type="entry name" value="SAM/Pointed domain"/>
    <property type="match status" value="1"/>
</dbReference>
<sequence>MSDLGERLERLGLSQYLEAFVAEGFDTWETVLDITESDLSSLNVKLGHRRKLQRAIADSRGQSAGRPLPIALGKTASVDGSYRSDDSAAESKAKQGETQAAGAAGTSTKRKYRRHPRPDEHAPERPPSAYVIFSNQVRETLKGQDLSFTEIAKVVGERWQVLPADSREACERQANAAKEKYYAELAEYKKTPQYESYQKYLEEFRAKHAPPAKVQEGKRSKLETETSTSTRSSSHDQPDRASGRRISSAQADAVPGRPGSESSPPAGVARHPSGPLLSKSTSPVAHPLSGFHSPGMGDHYSPIGASPRLVTLQKEGSYEGSPSAVARESRGASDASSRYSPIAYGHPPPQPSSTMPPAASYPSHYQAPIELPSRRSMREPTRLPTLTHEETTLSSDSGHSYHPPYTGMPFPAMDASKHPRMLPAPIPSAGATPSPLDRLPSQVASPHQTQPEFRTSSSLAALLIAGELARVADDEEMDKEGSP</sequence>
<dbReference type="InterPro" id="IPR036910">
    <property type="entry name" value="HMG_box_dom_sf"/>
</dbReference>
<keyword evidence="8" id="KW-1185">Reference proteome</keyword>
<evidence type="ECO:0008006" key="9">
    <source>
        <dbReference type="Google" id="ProtNLM"/>
    </source>
</evidence>
<dbReference type="GO" id="GO:0010468">
    <property type="term" value="P:regulation of gene expression"/>
    <property type="evidence" value="ECO:0007669"/>
    <property type="project" value="TreeGrafter"/>
</dbReference>
<dbReference type="Proteomes" id="UP000800094">
    <property type="component" value="Unassembled WGS sequence"/>
</dbReference>
<feature type="compositionally biased region" description="Polar residues" evidence="4">
    <location>
        <begin position="442"/>
        <end position="455"/>
    </location>
</feature>
<dbReference type="Gene3D" id="1.10.150.50">
    <property type="entry name" value="Transcription Factor, Ets-1"/>
    <property type="match status" value="1"/>
</dbReference>
<dbReference type="PANTHER" id="PTHR46040">
    <property type="entry name" value="HIGH MOBILITY GROUP PROTEIN 2"/>
    <property type="match status" value="1"/>
</dbReference>
<feature type="DNA-binding region" description="HMG box" evidence="3">
    <location>
        <begin position="123"/>
        <end position="189"/>
    </location>
</feature>
<feature type="region of interest" description="Disordered" evidence="4">
    <location>
        <begin position="413"/>
        <end position="455"/>
    </location>
</feature>
<dbReference type="Gene3D" id="1.10.30.10">
    <property type="entry name" value="High mobility group box domain"/>
    <property type="match status" value="1"/>
</dbReference>
<feature type="compositionally biased region" description="Basic and acidic residues" evidence="4">
    <location>
        <begin position="82"/>
        <end position="95"/>
    </location>
</feature>
<keyword evidence="1 3" id="KW-0238">DNA-binding</keyword>
<evidence type="ECO:0000256" key="2">
    <source>
        <dbReference type="ARBA" id="ARBA00023242"/>
    </source>
</evidence>
<evidence type="ECO:0000256" key="1">
    <source>
        <dbReference type="ARBA" id="ARBA00023125"/>
    </source>
</evidence>
<evidence type="ECO:0000256" key="4">
    <source>
        <dbReference type="SAM" id="MobiDB-lite"/>
    </source>
</evidence>
<evidence type="ECO:0000259" key="6">
    <source>
        <dbReference type="PROSITE" id="PS50118"/>
    </source>
</evidence>
<feature type="compositionally biased region" description="Low complexity" evidence="4">
    <location>
        <begin position="96"/>
        <end position="107"/>
    </location>
</feature>
<reference evidence="7" key="1">
    <citation type="journal article" date="2020" name="Stud. Mycol.">
        <title>101 Dothideomycetes genomes: a test case for predicting lifestyles and emergence of pathogens.</title>
        <authorList>
            <person name="Haridas S."/>
            <person name="Albert R."/>
            <person name="Binder M."/>
            <person name="Bloem J."/>
            <person name="Labutti K."/>
            <person name="Salamov A."/>
            <person name="Andreopoulos B."/>
            <person name="Baker S."/>
            <person name="Barry K."/>
            <person name="Bills G."/>
            <person name="Bluhm B."/>
            <person name="Cannon C."/>
            <person name="Castanera R."/>
            <person name="Culley D."/>
            <person name="Daum C."/>
            <person name="Ezra D."/>
            <person name="Gonzalez J."/>
            <person name="Henrissat B."/>
            <person name="Kuo A."/>
            <person name="Liang C."/>
            <person name="Lipzen A."/>
            <person name="Lutzoni F."/>
            <person name="Magnuson J."/>
            <person name="Mondo S."/>
            <person name="Nolan M."/>
            <person name="Ohm R."/>
            <person name="Pangilinan J."/>
            <person name="Park H.-J."/>
            <person name="Ramirez L."/>
            <person name="Alfaro M."/>
            <person name="Sun H."/>
            <person name="Tritt A."/>
            <person name="Yoshinaga Y."/>
            <person name="Zwiers L.-H."/>
            <person name="Turgeon B."/>
            <person name="Goodwin S."/>
            <person name="Spatafora J."/>
            <person name="Crous P."/>
            <person name="Grigoriev I."/>
        </authorList>
    </citation>
    <scope>NUCLEOTIDE SEQUENCE</scope>
    <source>
        <strain evidence="7">CBS 122368</strain>
    </source>
</reference>
<evidence type="ECO:0000313" key="8">
    <source>
        <dbReference type="Proteomes" id="UP000800094"/>
    </source>
</evidence>
<dbReference type="SMART" id="SM00454">
    <property type="entry name" value="SAM"/>
    <property type="match status" value="1"/>
</dbReference>
<feature type="compositionally biased region" description="Basic and acidic residues" evidence="4">
    <location>
        <begin position="233"/>
        <end position="242"/>
    </location>
</feature>
<dbReference type="PROSITE" id="PS50118">
    <property type="entry name" value="HMG_BOX_2"/>
    <property type="match status" value="1"/>
</dbReference>
<dbReference type="GeneID" id="54587392"/>
<dbReference type="AlphaFoldDB" id="A0A6A6HX66"/>
<dbReference type="OrthoDB" id="1919336at2759"/>
<dbReference type="InterPro" id="IPR051965">
    <property type="entry name" value="ChromReg_NeuronalGeneExpr"/>
</dbReference>
<feature type="domain" description="SAM" evidence="5">
    <location>
        <begin position="1"/>
        <end position="62"/>
    </location>
</feature>
<evidence type="ECO:0000313" key="7">
    <source>
        <dbReference type="EMBL" id="KAF2242676.1"/>
    </source>
</evidence>
<dbReference type="PANTHER" id="PTHR46040:SF3">
    <property type="entry name" value="HIGH MOBILITY GROUP PROTEIN 2"/>
    <property type="match status" value="1"/>
</dbReference>
<dbReference type="Pfam" id="PF00536">
    <property type="entry name" value="SAM_1"/>
    <property type="match status" value="1"/>
</dbReference>
<dbReference type="InterPro" id="IPR013761">
    <property type="entry name" value="SAM/pointed_sf"/>
</dbReference>
<keyword evidence="2 3" id="KW-0539">Nucleus</keyword>
<protein>
    <recommendedName>
        <fullName evidence="9">HMG box domain-containing protein</fullName>
    </recommendedName>
</protein>
<organism evidence="7 8">
    <name type="scientific">Trematosphaeria pertusa</name>
    <dbReference type="NCBI Taxonomy" id="390896"/>
    <lineage>
        <taxon>Eukaryota</taxon>
        <taxon>Fungi</taxon>
        <taxon>Dikarya</taxon>
        <taxon>Ascomycota</taxon>
        <taxon>Pezizomycotina</taxon>
        <taxon>Dothideomycetes</taxon>
        <taxon>Pleosporomycetidae</taxon>
        <taxon>Pleosporales</taxon>
        <taxon>Massarineae</taxon>
        <taxon>Trematosphaeriaceae</taxon>
        <taxon>Trematosphaeria</taxon>
    </lineage>
</organism>
<feature type="domain" description="HMG box" evidence="6">
    <location>
        <begin position="123"/>
        <end position="189"/>
    </location>
</feature>
<dbReference type="SMART" id="SM00398">
    <property type="entry name" value="HMG"/>
    <property type="match status" value="1"/>
</dbReference>
<feature type="region of interest" description="Disordered" evidence="4">
    <location>
        <begin position="208"/>
        <end position="377"/>
    </location>
</feature>
<dbReference type="GO" id="GO:0003677">
    <property type="term" value="F:DNA binding"/>
    <property type="evidence" value="ECO:0007669"/>
    <property type="project" value="UniProtKB-UniRule"/>
</dbReference>
<dbReference type="GO" id="GO:0005634">
    <property type="term" value="C:nucleus"/>
    <property type="evidence" value="ECO:0007669"/>
    <property type="project" value="UniProtKB-UniRule"/>
</dbReference>
<evidence type="ECO:0000259" key="5">
    <source>
        <dbReference type="PROSITE" id="PS50105"/>
    </source>
</evidence>
<dbReference type="PROSITE" id="PS50105">
    <property type="entry name" value="SAM_DOMAIN"/>
    <property type="match status" value="1"/>
</dbReference>
<proteinExistence type="predicted"/>
<dbReference type="RefSeq" id="XP_033677680.1">
    <property type="nucleotide sequence ID" value="XM_033834062.1"/>
</dbReference>
<feature type="region of interest" description="Disordered" evidence="4">
    <location>
        <begin position="57"/>
        <end position="128"/>
    </location>
</feature>
<dbReference type="InterPro" id="IPR001660">
    <property type="entry name" value="SAM"/>
</dbReference>
<dbReference type="CDD" id="cd09487">
    <property type="entry name" value="SAM_superfamily"/>
    <property type="match status" value="1"/>
</dbReference>
<dbReference type="EMBL" id="ML987207">
    <property type="protein sequence ID" value="KAF2242676.1"/>
    <property type="molecule type" value="Genomic_DNA"/>
</dbReference>
<dbReference type="Pfam" id="PF00505">
    <property type="entry name" value="HMG_box"/>
    <property type="match status" value="1"/>
</dbReference>
<name>A0A6A6HX66_9PLEO</name>
<gene>
    <name evidence="7" type="ORF">BU26DRAFT_570739</name>
</gene>